<feature type="domain" description="Transposase DDE" evidence="3">
    <location>
        <begin position="412"/>
        <end position="553"/>
    </location>
</feature>
<dbReference type="InterPro" id="IPR008490">
    <property type="entry name" value="Transposase_InsH_N"/>
</dbReference>
<evidence type="ECO:0000256" key="1">
    <source>
        <dbReference type="SAM" id="Coils"/>
    </source>
</evidence>
<evidence type="ECO:0000259" key="3">
    <source>
        <dbReference type="Pfam" id="PF13751"/>
    </source>
</evidence>
<accession>A0AAW5F165</accession>
<name>A0AAW5F165_CLOSY</name>
<organism evidence="4 6">
    <name type="scientific">Clostridium symbiosum</name>
    <name type="common">Bacteroides symbiosus</name>
    <dbReference type="NCBI Taxonomy" id="1512"/>
    <lineage>
        <taxon>Bacteria</taxon>
        <taxon>Bacillati</taxon>
        <taxon>Bacillota</taxon>
        <taxon>Clostridia</taxon>
        <taxon>Lachnospirales</taxon>
        <taxon>Lachnospiraceae</taxon>
        <taxon>Otoolea</taxon>
    </lineage>
</organism>
<dbReference type="RefSeq" id="WP_024739846.1">
    <property type="nucleotide sequence ID" value="NZ_JAINVB010000001.1"/>
</dbReference>
<keyword evidence="1" id="KW-0175">Coiled coil</keyword>
<evidence type="ECO:0000313" key="4">
    <source>
        <dbReference type="EMBL" id="MCK0084906.1"/>
    </source>
</evidence>
<dbReference type="EMBL" id="JAINVB010000001">
    <property type="protein sequence ID" value="MCK0086458.1"/>
    <property type="molecule type" value="Genomic_DNA"/>
</dbReference>
<gene>
    <name evidence="4" type="ORF">K5I21_03225</name>
    <name evidence="5" type="ORF">K5I21_11365</name>
</gene>
<feature type="coiled-coil region" evidence="1">
    <location>
        <begin position="164"/>
        <end position="213"/>
    </location>
</feature>
<dbReference type="AlphaFoldDB" id="A0AAW5F165"/>
<dbReference type="Pfam" id="PF05598">
    <property type="entry name" value="DUF772"/>
    <property type="match status" value="1"/>
</dbReference>
<evidence type="ECO:0000259" key="2">
    <source>
        <dbReference type="Pfam" id="PF05598"/>
    </source>
</evidence>
<dbReference type="Pfam" id="PF13751">
    <property type="entry name" value="DDE_Tnp_1_6"/>
    <property type="match status" value="1"/>
</dbReference>
<evidence type="ECO:0000313" key="6">
    <source>
        <dbReference type="Proteomes" id="UP001203136"/>
    </source>
</evidence>
<dbReference type="PANTHER" id="PTHR33408">
    <property type="entry name" value="TRANSPOSASE"/>
    <property type="match status" value="1"/>
</dbReference>
<reference evidence="4" key="1">
    <citation type="journal article" date="2022" name="Cell Host Microbe">
        <title>Colonization of the live biotherapeutic product VE303 and modulation of the microbiota and metabolites in healthy volunteers.</title>
        <authorList>
            <person name="Dsouza M."/>
            <person name="Menon R."/>
            <person name="Crossette E."/>
            <person name="Bhattarai S.K."/>
            <person name="Schneider J."/>
            <person name="Kim Y.G."/>
            <person name="Reddy S."/>
            <person name="Caballero S."/>
            <person name="Felix C."/>
            <person name="Cornacchione L."/>
            <person name="Hendrickson J."/>
            <person name="Watson A.R."/>
            <person name="Minot S.S."/>
            <person name="Greenfield N."/>
            <person name="Schopf L."/>
            <person name="Szabady R."/>
            <person name="Patarroyo J."/>
            <person name="Smith W."/>
            <person name="Harrison P."/>
            <person name="Kuijper E.J."/>
            <person name="Kelly C.P."/>
            <person name="Olle B."/>
            <person name="Bobilev D."/>
            <person name="Silber J.L."/>
            <person name="Bucci V."/>
            <person name="Roberts B."/>
            <person name="Faith J."/>
            <person name="Norman J.M."/>
        </authorList>
    </citation>
    <scope>NUCLEOTIDE SEQUENCE</scope>
    <source>
        <strain evidence="4">VE303-04</strain>
    </source>
</reference>
<evidence type="ECO:0000313" key="5">
    <source>
        <dbReference type="EMBL" id="MCK0086458.1"/>
    </source>
</evidence>
<sequence length="568" mass="65235">MPYIRTVDREQLMMCSLDSFVAPESIARVIDAFVEGLEPQKIGIAKRKAAIEGRPSYPWRCMIKLYLYGSRKKIRSSRNLAEACRLNVEVKWLMEGLEPDFRTISDFRKENIDCMKKIFHEFNRRISKFLEKGFVSVDGSKFQAVNSKDNNFTANKLDDRIRWLNQHTDEYLRQLAELDEKEDQEEPSGQLTREELEKRLKEAHNRLEYYQRYRAYMEENGLSQLSLTDPDARLMKSKNGFQVAYNVQTAVDSETHLIEDYIVTNQITDHGLLGATVCAIKEAAAGAVVEAVADKGYHEVNDMADCLEKGIIPNVILPSGQDTYELEIRYEEAGEEPDTEAGAEGIKRSLRSGNIPKEYEGIIEKAAIVEKKVFVKEAGIEPAGALYDNGEEMKKHAQEGYFVRDRKRNLVYCPAGEILRQKCVKRNGTIRYANKSACKHCKKRNGCYKGKNEGKEIDFSKDTREKPCQDWLKSDGKDAEKEKQVKTGHYELKKVVRITFRPDRKKMSQRKNLSEHPFGTIKRWMDAGYYLLRGKQKVAGETALMCLGYNLERAKNLLGFARLMEAMT</sequence>
<dbReference type="InterPro" id="IPR025668">
    <property type="entry name" value="Tnp_DDE_dom"/>
</dbReference>
<proteinExistence type="predicted"/>
<comment type="caution">
    <text evidence="4">The sequence shown here is derived from an EMBL/GenBank/DDBJ whole genome shotgun (WGS) entry which is preliminary data.</text>
</comment>
<dbReference type="EMBL" id="JAINVB010000001">
    <property type="protein sequence ID" value="MCK0084906.1"/>
    <property type="molecule type" value="Genomic_DNA"/>
</dbReference>
<dbReference type="PANTHER" id="PTHR33408:SF2">
    <property type="entry name" value="TRANSPOSASE DDE DOMAIN-CONTAINING PROTEIN"/>
    <property type="match status" value="1"/>
</dbReference>
<dbReference type="Proteomes" id="UP001203136">
    <property type="component" value="Unassembled WGS sequence"/>
</dbReference>
<feature type="domain" description="Transposase InsH N-terminal" evidence="2">
    <location>
        <begin position="17"/>
        <end position="109"/>
    </location>
</feature>
<protein>
    <submittedName>
        <fullName evidence="4">Transposase</fullName>
    </submittedName>
</protein>